<proteinExistence type="predicted"/>
<accession>A0ABD3LE72</accession>
<gene>
    <name evidence="1" type="ORF">ACJRO7_011064</name>
</gene>
<organism evidence="1 2">
    <name type="scientific">Eucalyptus globulus</name>
    <name type="common">Tasmanian blue gum</name>
    <dbReference type="NCBI Taxonomy" id="34317"/>
    <lineage>
        <taxon>Eukaryota</taxon>
        <taxon>Viridiplantae</taxon>
        <taxon>Streptophyta</taxon>
        <taxon>Embryophyta</taxon>
        <taxon>Tracheophyta</taxon>
        <taxon>Spermatophyta</taxon>
        <taxon>Magnoliopsida</taxon>
        <taxon>eudicotyledons</taxon>
        <taxon>Gunneridae</taxon>
        <taxon>Pentapetalae</taxon>
        <taxon>rosids</taxon>
        <taxon>malvids</taxon>
        <taxon>Myrtales</taxon>
        <taxon>Myrtaceae</taxon>
        <taxon>Myrtoideae</taxon>
        <taxon>Eucalypteae</taxon>
        <taxon>Eucalyptus</taxon>
    </lineage>
</organism>
<evidence type="ECO:0000313" key="2">
    <source>
        <dbReference type="Proteomes" id="UP001634007"/>
    </source>
</evidence>
<evidence type="ECO:0000313" key="1">
    <source>
        <dbReference type="EMBL" id="KAL3750024.1"/>
    </source>
</evidence>
<protein>
    <submittedName>
        <fullName evidence="1">Uncharacterized protein</fullName>
    </submittedName>
</protein>
<dbReference type="Proteomes" id="UP001634007">
    <property type="component" value="Unassembled WGS sequence"/>
</dbReference>
<sequence length="106" mass="12020">MLFSCLIWLHSKDITPKLDEAMQSCISWNSEKVPKHHTMEMLSGMSYVIMKMYSEPSGVYHVLRVVNTLQRILDMKQPLLMWGICLLRAQIACGKTARAGGFICAS</sequence>
<dbReference type="EMBL" id="JBJKBG010000002">
    <property type="protein sequence ID" value="KAL3750024.1"/>
    <property type="molecule type" value="Genomic_DNA"/>
</dbReference>
<name>A0ABD3LE72_EUCGL</name>
<keyword evidence="2" id="KW-1185">Reference proteome</keyword>
<dbReference type="AlphaFoldDB" id="A0ABD3LE72"/>
<comment type="caution">
    <text evidence="1">The sequence shown here is derived from an EMBL/GenBank/DDBJ whole genome shotgun (WGS) entry which is preliminary data.</text>
</comment>
<reference evidence="1 2" key="1">
    <citation type="submission" date="2024-11" db="EMBL/GenBank/DDBJ databases">
        <title>Chromosome-level genome assembly of Eucalyptus globulus Labill. provides insights into its genome evolution.</title>
        <authorList>
            <person name="Li X."/>
        </authorList>
    </citation>
    <scope>NUCLEOTIDE SEQUENCE [LARGE SCALE GENOMIC DNA]</scope>
    <source>
        <strain evidence="1">CL2024</strain>
        <tissue evidence="1">Fresh tender leaves</tissue>
    </source>
</reference>